<keyword evidence="3" id="KW-0819">tRNA processing</keyword>
<comment type="subcellular location">
    <subcellularLocation>
        <location evidence="1">Nucleus</location>
    </subcellularLocation>
</comment>
<dbReference type="Proteomes" id="UP000625711">
    <property type="component" value="Unassembled WGS sequence"/>
</dbReference>
<comment type="caution">
    <text evidence="6">The sequence shown here is derived from an EMBL/GenBank/DDBJ whole genome shotgun (WGS) entry which is preliminary data.</text>
</comment>
<evidence type="ECO:0000256" key="5">
    <source>
        <dbReference type="RuleBase" id="RU004398"/>
    </source>
</evidence>
<dbReference type="GO" id="GO:0005634">
    <property type="term" value="C:nucleus"/>
    <property type="evidence" value="ECO:0007669"/>
    <property type="project" value="UniProtKB-SubCell"/>
</dbReference>
<organism evidence="6 7">
    <name type="scientific">Rhynchophorus ferrugineus</name>
    <name type="common">Red palm weevil</name>
    <name type="synonym">Curculio ferrugineus</name>
    <dbReference type="NCBI Taxonomy" id="354439"/>
    <lineage>
        <taxon>Eukaryota</taxon>
        <taxon>Metazoa</taxon>
        <taxon>Ecdysozoa</taxon>
        <taxon>Arthropoda</taxon>
        <taxon>Hexapoda</taxon>
        <taxon>Insecta</taxon>
        <taxon>Pterygota</taxon>
        <taxon>Neoptera</taxon>
        <taxon>Endopterygota</taxon>
        <taxon>Coleoptera</taxon>
        <taxon>Polyphaga</taxon>
        <taxon>Cucujiformia</taxon>
        <taxon>Curculionidae</taxon>
        <taxon>Dryophthorinae</taxon>
        <taxon>Rhynchophorus</taxon>
    </lineage>
</organism>
<keyword evidence="4 5" id="KW-0539">Nucleus</keyword>
<evidence type="ECO:0000256" key="2">
    <source>
        <dbReference type="ARBA" id="ARBA00005546"/>
    </source>
</evidence>
<dbReference type="SUPFAM" id="SSF143870">
    <property type="entry name" value="PF0523-like"/>
    <property type="match status" value="1"/>
</dbReference>
<dbReference type="GO" id="GO:0002949">
    <property type="term" value="P:tRNA threonylcarbamoyladenosine modification"/>
    <property type="evidence" value="ECO:0007669"/>
    <property type="project" value="TreeGrafter"/>
</dbReference>
<evidence type="ECO:0000256" key="4">
    <source>
        <dbReference type="ARBA" id="ARBA00023242"/>
    </source>
</evidence>
<sequence length="173" mass="19722">MAYMVELDPITNMVVSMQLYQNVKNTATLRKDVMSGKLECCLIKPSLIFHPFQIVIAANKTLVSKKRTTKSIYTELLFNLSLSTNITQSLQTFGVSDSDENILVVTLTPRDKQTNANSIFDRIEGDVLDIFELSCINDIQAIKKIYKINEKEYQSVDVLDSIEKVCKVFEQER</sequence>
<keyword evidence="7" id="KW-1185">Reference proteome</keyword>
<dbReference type="InterPro" id="IPR036504">
    <property type="entry name" value="CGI121/TPRKB_sf"/>
</dbReference>
<gene>
    <name evidence="6" type="ORF">GWI33_015869</name>
</gene>
<accession>A0A834M997</accession>
<dbReference type="GO" id="GO:0005829">
    <property type="term" value="C:cytosol"/>
    <property type="evidence" value="ECO:0007669"/>
    <property type="project" value="TreeGrafter"/>
</dbReference>
<dbReference type="GO" id="GO:0000408">
    <property type="term" value="C:EKC/KEOPS complex"/>
    <property type="evidence" value="ECO:0007669"/>
    <property type="project" value="TreeGrafter"/>
</dbReference>
<proteinExistence type="inferred from homology"/>
<dbReference type="InterPro" id="IPR013926">
    <property type="entry name" value="CGI121/TPRKB"/>
</dbReference>
<protein>
    <submittedName>
        <fullName evidence="6">Uncharacterized protein</fullName>
    </submittedName>
</protein>
<dbReference type="Pfam" id="PF08617">
    <property type="entry name" value="CGI-121"/>
    <property type="match status" value="1"/>
</dbReference>
<evidence type="ECO:0000313" key="7">
    <source>
        <dbReference type="Proteomes" id="UP000625711"/>
    </source>
</evidence>
<dbReference type="AlphaFoldDB" id="A0A834M997"/>
<dbReference type="PANTHER" id="PTHR15840:SF10">
    <property type="entry name" value="EKC_KEOPS COMPLEX SUBUNIT TPRKB"/>
    <property type="match status" value="1"/>
</dbReference>
<name>A0A834M997_RHYFE</name>
<evidence type="ECO:0000313" key="6">
    <source>
        <dbReference type="EMBL" id="KAF7271245.1"/>
    </source>
</evidence>
<evidence type="ECO:0000256" key="1">
    <source>
        <dbReference type="ARBA" id="ARBA00004123"/>
    </source>
</evidence>
<dbReference type="PANTHER" id="PTHR15840">
    <property type="entry name" value="CGI-121 FAMILY MEMBER"/>
    <property type="match status" value="1"/>
</dbReference>
<dbReference type="EMBL" id="JAACXV010013997">
    <property type="protein sequence ID" value="KAF7271245.1"/>
    <property type="molecule type" value="Genomic_DNA"/>
</dbReference>
<dbReference type="Gene3D" id="3.30.2380.10">
    <property type="entry name" value="CGI121/TPRKB"/>
    <property type="match status" value="1"/>
</dbReference>
<reference evidence="6" key="1">
    <citation type="submission" date="2020-08" db="EMBL/GenBank/DDBJ databases">
        <title>Genome sequencing and assembly of the red palm weevil Rhynchophorus ferrugineus.</title>
        <authorList>
            <person name="Dias G.B."/>
            <person name="Bergman C.M."/>
            <person name="Manee M."/>
        </authorList>
    </citation>
    <scope>NUCLEOTIDE SEQUENCE</scope>
    <source>
        <strain evidence="6">AA-2017</strain>
        <tissue evidence="6">Whole larva</tissue>
    </source>
</reference>
<evidence type="ECO:0000256" key="3">
    <source>
        <dbReference type="ARBA" id="ARBA00022694"/>
    </source>
</evidence>
<dbReference type="OrthoDB" id="329139at2759"/>
<comment type="similarity">
    <text evidence="2 5">Belongs to the CGI121/TPRKB family.</text>
</comment>